<evidence type="ECO:0000259" key="1">
    <source>
        <dbReference type="Pfam" id="PF05050"/>
    </source>
</evidence>
<accession>A0ABN1MDV6</accession>
<proteinExistence type="predicted"/>
<dbReference type="PANTHER" id="PTHR34203:SF13">
    <property type="entry name" value="EXPRESSED PROTEIN"/>
    <property type="match status" value="1"/>
</dbReference>
<keyword evidence="3" id="KW-1185">Reference proteome</keyword>
<organism evidence="2 3">
    <name type="scientific">Gangjinia marincola</name>
    <dbReference type="NCBI Taxonomy" id="578463"/>
    <lineage>
        <taxon>Bacteria</taxon>
        <taxon>Pseudomonadati</taxon>
        <taxon>Bacteroidota</taxon>
        <taxon>Flavobacteriia</taxon>
        <taxon>Flavobacteriales</taxon>
        <taxon>Flavobacteriaceae</taxon>
        <taxon>Gangjinia</taxon>
    </lineage>
</organism>
<dbReference type="Proteomes" id="UP001500507">
    <property type="component" value="Unassembled WGS sequence"/>
</dbReference>
<dbReference type="RefSeq" id="WP_343763153.1">
    <property type="nucleotide sequence ID" value="NZ_BAAAFG010000002.1"/>
</dbReference>
<dbReference type="NCBIfam" id="TIGR01444">
    <property type="entry name" value="fkbM_fam"/>
    <property type="match status" value="1"/>
</dbReference>
<evidence type="ECO:0000313" key="2">
    <source>
        <dbReference type="EMBL" id="GAA0871246.1"/>
    </source>
</evidence>
<name>A0ABN1MDV6_9FLAO</name>
<dbReference type="InterPro" id="IPR052514">
    <property type="entry name" value="SAM-dependent_MTase"/>
</dbReference>
<comment type="caution">
    <text evidence="2">The sequence shown here is derived from an EMBL/GenBank/DDBJ whole genome shotgun (WGS) entry which is preliminary data.</text>
</comment>
<dbReference type="Pfam" id="PF05050">
    <property type="entry name" value="Methyltransf_21"/>
    <property type="match status" value="1"/>
</dbReference>
<dbReference type="EMBL" id="BAAAFG010000002">
    <property type="protein sequence ID" value="GAA0871246.1"/>
    <property type="molecule type" value="Genomic_DNA"/>
</dbReference>
<evidence type="ECO:0000313" key="3">
    <source>
        <dbReference type="Proteomes" id="UP001500507"/>
    </source>
</evidence>
<reference evidence="2 3" key="1">
    <citation type="journal article" date="2019" name="Int. J. Syst. Evol. Microbiol.">
        <title>The Global Catalogue of Microorganisms (GCM) 10K type strain sequencing project: providing services to taxonomists for standard genome sequencing and annotation.</title>
        <authorList>
            <consortium name="The Broad Institute Genomics Platform"/>
            <consortium name="The Broad Institute Genome Sequencing Center for Infectious Disease"/>
            <person name="Wu L."/>
            <person name="Ma J."/>
        </authorList>
    </citation>
    <scope>NUCLEOTIDE SEQUENCE [LARGE SCALE GENOMIC DNA]</scope>
    <source>
        <strain evidence="2 3">JCM 16082</strain>
    </source>
</reference>
<dbReference type="InterPro" id="IPR029063">
    <property type="entry name" value="SAM-dependent_MTases_sf"/>
</dbReference>
<dbReference type="PANTHER" id="PTHR34203">
    <property type="entry name" value="METHYLTRANSFERASE, FKBM FAMILY PROTEIN"/>
    <property type="match status" value="1"/>
</dbReference>
<gene>
    <name evidence="2" type="ORF">GCM10009117_03920</name>
</gene>
<dbReference type="SUPFAM" id="SSF53335">
    <property type="entry name" value="S-adenosyl-L-methionine-dependent methyltransferases"/>
    <property type="match status" value="1"/>
</dbReference>
<dbReference type="Gene3D" id="3.40.50.150">
    <property type="entry name" value="Vaccinia Virus protein VP39"/>
    <property type="match status" value="1"/>
</dbReference>
<feature type="domain" description="Methyltransferase FkbM" evidence="1">
    <location>
        <begin position="85"/>
        <end position="227"/>
    </location>
</feature>
<sequence length="261" mass="29880">MNKPTSKFTSYIPNLFSHITVFGKIAGARIFYAMKSGNTKSIRVPGFKYPISIRPNSTDIPTFYQIFFEKQYEISLNYKPLTIIDAGANTGFSAIYLANRFKKAHIVAVEAEYNNYNMLKTNTASYEQISCHHNALAYQSNKEIAVIDNGAGSWGFTTFSKLKSSNKTKKNNVYTLSIPDIMEEYGWSTIDVLKLDIEGAEKELFEKDYFLWLPKVKCLVIELHDLKNPGTSKIFFNVISSYDFYFYPKGENLVFINKKLE</sequence>
<dbReference type="InterPro" id="IPR006342">
    <property type="entry name" value="FkbM_mtfrase"/>
</dbReference>
<protein>
    <recommendedName>
        <fullName evidence="1">Methyltransferase FkbM domain-containing protein</fullName>
    </recommendedName>
</protein>